<name>A0ABU8HHK2_9BACI</name>
<feature type="domain" description="Carboxyltransferase" evidence="4">
    <location>
        <begin position="3"/>
        <end position="206"/>
    </location>
</feature>
<evidence type="ECO:0000256" key="1">
    <source>
        <dbReference type="ARBA" id="ARBA00022741"/>
    </source>
</evidence>
<keyword evidence="2 5" id="KW-0378">Hydrolase</keyword>
<evidence type="ECO:0000256" key="3">
    <source>
        <dbReference type="ARBA" id="ARBA00022840"/>
    </source>
</evidence>
<comment type="caution">
    <text evidence="5">The sequence shown here is derived from an EMBL/GenBank/DDBJ whole genome shotgun (WGS) entry which is preliminary data.</text>
</comment>
<dbReference type="Pfam" id="PF02682">
    <property type="entry name" value="CT_C_D"/>
    <property type="match status" value="1"/>
</dbReference>
<proteinExistence type="predicted"/>
<dbReference type="EMBL" id="JBBAXC010000017">
    <property type="protein sequence ID" value="MEI5908860.1"/>
    <property type="molecule type" value="Genomic_DNA"/>
</dbReference>
<dbReference type="GO" id="GO:0017168">
    <property type="term" value="F:5-oxoprolinase (ATP-hydrolyzing) activity"/>
    <property type="evidence" value="ECO:0007669"/>
    <property type="project" value="UniProtKB-EC"/>
</dbReference>
<dbReference type="PANTHER" id="PTHR34698:SF2">
    <property type="entry name" value="5-OXOPROLINASE SUBUNIT B"/>
    <property type="match status" value="1"/>
</dbReference>
<dbReference type="Gene3D" id="3.30.1360.40">
    <property type="match status" value="1"/>
</dbReference>
<accession>A0ABU8HHK2</accession>
<dbReference type="SMART" id="SM00796">
    <property type="entry name" value="AHS1"/>
    <property type="match status" value="1"/>
</dbReference>
<dbReference type="NCBIfam" id="TIGR00370">
    <property type="entry name" value="5-oxoprolinase subunit PxpB"/>
    <property type="match status" value="1"/>
</dbReference>
<sequence>MNYSIHFMGDSAIIIHFEIKADESFPLLQLIAKDIERQLGSIILEVVPAYQSITIHYTPSILSHDRMAELEEILKTMPRLNNHSTLSHSRKVIIPVCYDEEYAPDLQQLCHQLALSKEEFISLHTRPVYSVHFIGFTPGFPFLIGLPPQLSASRKPNPRLKVKAGSVGIAGSQTGIYPEDSPGGWQIIGRTPVPLFITSKSPPSYLCPGDTVVFTSISSTEYKLKLNHLTTRNDT</sequence>
<evidence type="ECO:0000313" key="5">
    <source>
        <dbReference type="EMBL" id="MEI5908860.1"/>
    </source>
</evidence>
<dbReference type="InterPro" id="IPR029000">
    <property type="entry name" value="Cyclophilin-like_dom_sf"/>
</dbReference>
<reference evidence="5 6" key="1">
    <citation type="journal article" date="2018" name="J. Microbiol.">
        <title>Bacillus spongiae sp. nov., isolated from sponge of Jeju Island.</title>
        <authorList>
            <person name="Lee G.E."/>
            <person name="Im W.T."/>
            <person name="Park J.S."/>
        </authorList>
    </citation>
    <scope>NUCLEOTIDE SEQUENCE [LARGE SCALE GENOMIC DNA]</scope>
    <source>
        <strain evidence="5 6">135PIL107-10</strain>
    </source>
</reference>
<dbReference type="Proteomes" id="UP001312865">
    <property type="component" value="Unassembled WGS sequence"/>
</dbReference>
<dbReference type="InterPro" id="IPR010016">
    <property type="entry name" value="PxpB"/>
</dbReference>
<keyword evidence="3" id="KW-0067">ATP-binding</keyword>
<keyword evidence="1" id="KW-0547">Nucleotide-binding</keyword>
<dbReference type="RefSeq" id="WP_336588309.1">
    <property type="nucleotide sequence ID" value="NZ_JBBAXC010000017.1"/>
</dbReference>
<organism evidence="5 6">
    <name type="scientific">Bacillus spongiae</name>
    <dbReference type="NCBI Taxonomy" id="2683610"/>
    <lineage>
        <taxon>Bacteria</taxon>
        <taxon>Bacillati</taxon>
        <taxon>Bacillota</taxon>
        <taxon>Bacilli</taxon>
        <taxon>Bacillales</taxon>
        <taxon>Bacillaceae</taxon>
        <taxon>Bacillus</taxon>
    </lineage>
</organism>
<dbReference type="InterPro" id="IPR003833">
    <property type="entry name" value="CT_C_D"/>
</dbReference>
<gene>
    <name evidence="5" type="primary">pxpB</name>
    <name evidence="5" type="ORF">WAK64_17565</name>
</gene>
<dbReference type="PANTHER" id="PTHR34698">
    <property type="entry name" value="5-OXOPROLINASE SUBUNIT B"/>
    <property type="match status" value="1"/>
</dbReference>
<keyword evidence="6" id="KW-1185">Reference proteome</keyword>
<dbReference type="SUPFAM" id="SSF50891">
    <property type="entry name" value="Cyclophilin-like"/>
    <property type="match status" value="1"/>
</dbReference>
<protein>
    <submittedName>
        <fullName evidence="5">5-oxoprolinase subunit PxpB</fullName>
        <ecNumber evidence="5">3.5.2.9</ecNumber>
    </submittedName>
</protein>
<dbReference type="Gene3D" id="2.40.100.10">
    <property type="entry name" value="Cyclophilin-like"/>
    <property type="match status" value="1"/>
</dbReference>
<evidence type="ECO:0000256" key="2">
    <source>
        <dbReference type="ARBA" id="ARBA00022801"/>
    </source>
</evidence>
<dbReference type="EC" id="3.5.2.9" evidence="5"/>
<dbReference type="SUPFAM" id="SSF160467">
    <property type="entry name" value="PH0987 N-terminal domain-like"/>
    <property type="match status" value="1"/>
</dbReference>
<evidence type="ECO:0000313" key="6">
    <source>
        <dbReference type="Proteomes" id="UP001312865"/>
    </source>
</evidence>
<evidence type="ECO:0000259" key="4">
    <source>
        <dbReference type="SMART" id="SM00796"/>
    </source>
</evidence>